<comment type="subcellular location">
    <subcellularLocation>
        <location evidence="1">Cell membrane</location>
        <topology evidence="1">Multi-pass membrane protein</topology>
    </subcellularLocation>
</comment>
<reference evidence="7 8" key="1">
    <citation type="submission" date="2020-02" db="EMBL/GenBank/DDBJ databases">
        <title>Genome sequences of Thiorhodococcus mannitoliphagus and Thiorhodococcus minor, purple sulfur photosynthetic bacteria in the gammaproteobacterial family, Chromatiaceae.</title>
        <authorList>
            <person name="Aviles F.A."/>
            <person name="Meyer T.E."/>
            <person name="Kyndt J.A."/>
        </authorList>
    </citation>
    <scope>NUCLEOTIDE SEQUENCE [LARGE SCALE GENOMIC DNA]</scope>
    <source>
        <strain evidence="7 8">DSM 11518</strain>
    </source>
</reference>
<feature type="transmembrane region" description="Helical" evidence="6">
    <location>
        <begin position="323"/>
        <end position="346"/>
    </location>
</feature>
<keyword evidence="8" id="KW-1185">Reference proteome</keyword>
<proteinExistence type="predicted"/>
<dbReference type="GO" id="GO:0005886">
    <property type="term" value="C:plasma membrane"/>
    <property type="evidence" value="ECO:0007669"/>
    <property type="project" value="UniProtKB-SubCell"/>
</dbReference>
<keyword evidence="4 6" id="KW-1133">Transmembrane helix</keyword>
<keyword evidence="3 6" id="KW-0812">Transmembrane</keyword>
<feature type="transmembrane region" description="Helical" evidence="6">
    <location>
        <begin position="384"/>
        <end position="403"/>
    </location>
</feature>
<dbReference type="AlphaFoldDB" id="A0A6M0K2N0"/>
<keyword evidence="2" id="KW-1003">Cell membrane</keyword>
<comment type="caution">
    <text evidence="7">The sequence shown here is derived from an EMBL/GenBank/DDBJ whole genome shotgun (WGS) entry which is preliminary data.</text>
</comment>
<dbReference type="Pfam" id="PF01943">
    <property type="entry name" value="Polysacc_synt"/>
    <property type="match status" value="1"/>
</dbReference>
<gene>
    <name evidence="7" type="ORF">G3446_13210</name>
</gene>
<accession>A0A6M0K2N0</accession>
<dbReference type="RefSeq" id="WP_164453304.1">
    <property type="nucleotide sequence ID" value="NZ_JAAIJQ010000036.1"/>
</dbReference>
<feature type="transmembrane region" description="Helical" evidence="6">
    <location>
        <begin position="48"/>
        <end position="69"/>
    </location>
</feature>
<dbReference type="Proteomes" id="UP000483379">
    <property type="component" value="Unassembled WGS sequence"/>
</dbReference>
<evidence type="ECO:0000256" key="2">
    <source>
        <dbReference type="ARBA" id="ARBA00022475"/>
    </source>
</evidence>
<feature type="transmembrane region" description="Helical" evidence="6">
    <location>
        <begin position="160"/>
        <end position="182"/>
    </location>
</feature>
<dbReference type="PANTHER" id="PTHR30250">
    <property type="entry name" value="PST FAMILY PREDICTED COLANIC ACID TRANSPORTER"/>
    <property type="match status" value="1"/>
</dbReference>
<evidence type="ECO:0000256" key="6">
    <source>
        <dbReference type="SAM" id="Phobius"/>
    </source>
</evidence>
<feature type="transmembrane region" description="Helical" evidence="6">
    <location>
        <begin position="443"/>
        <end position="461"/>
    </location>
</feature>
<feature type="transmembrane region" description="Helical" evidence="6">
    <location>
        <begin position="127"/>
        <end position="148"/>
    </location>
</feature>
<evidence type="ECO:0000256" key="5">
    <source>
        <dbReference type="ARBA" id="ARBA00023136"/>
    </source>
</evidence>
<dbReference type="InterPro" id="IPR050833">
    <property type="entry name" value="Poly_Biosynth_Transport"/>
</dbReference>
<evidence type="ECO:0000313" key="8">
    <source>
        <dbReference type="Proteomes" id="UP000483379"/>
    </source>
</evidence>
<dbReference type="EMBL" id="JAAIJQ010000036">
    <property type="protein sequence ID" value="NEV62837.1"/>
    <property type="molecule type" value="Genomic_DNA"/>
</dbReference>
<evidence type="ECO:0000256" key="4">
    <source>
        <dbReference type="ARBA" id="ARBA00022989"/>
    </source>
</evidence>
<evidence type="ECO:0000313" key="7">
    <source>
        <dbReference type="EMBL" id="NEV62837.1"/>
    </source>
</evidence>
<evidence type="ECO:0000256" key="3">
    <source>
        <dbReference type="ARBA" id="ARBA00022692"/>
    </source>
</evidence>
<feature type="transmembrane region" description="Helical" evidence="6">
    <location>
        <begin position="90"/>
        <end position="115"/>
    </location>
</feature>
<feature type="transmembrane region" description="Helical" evidence="6">
    <location>
        <begin position="409"/>
        <end position="431"/>
    </location>
</feature>
<feature type="transmembrane region" description="Helical" evidence="6">
    <location>
        <begin position="188"/>
        <end position="209"/>
    </location>
</feature>
<feature type="transmembrane region" description="Helical" evidence="6">
    <location>
        <begin position="467"/>
        <end position="485"/>
    </location>
</feature>
<name>A0A6M0K2N0_9GAMM</name>
<dbReference type="PANTHER" id="PTHR30250:SF11">
    <property type="entry name" value="O-ANTIGEN TRANSPORTER-RELATED"/>
    <property type="match status" value="1"/>
</dbReference>
<feature type="transmembrane region" description="Helical" evidence="6">
    <location>
        <begin position="352"/>
        <end position="372"/>
    </location>
</feature>
<keyword evidence="5 6" id="KW-0472">Membrane</keyword>
<protein>
    <submittedName>
        <fullName evidence="7">Oligosaccharide flippase family protein</fullName>
    </submittedName>
</protein>
<evidence type="ECO:0000256" key="1">
    <source>
        <dbReference type="ARBA" id="ARBA00004651"/>
    </source>
</evidence>
<dbReference type="InterPro" id="IPR002797">
    <property type="entry name" value="Polysacc_synth"/>
</dbReference>
<sequence>MQAAYRKHYGLDAVRKSLAHFLVGKTFRMLASVTVLLLLARVLPVEQYAVYIAFQALIALLDVLTSIGVQKVLFRYLPELRATGNNRAAYRLLFYGMLFRLLVVSLLFLAALPLLPWVARVFNVEEWIWLLPWYLLVGYLRLGAFWLSQCLESLLWQKESQYSMAVGGAVAALVMVYLAVVGELTLERVVLAEGLGESVALSLLVLSWVRRWRQDQQRAVGDSGWWRENRQRAVRYGLWSYLLSQSSLLYGSAPNRLLAAHALPVSELAILGVADSFMNLARKWVPTRMLMSMVRPLAMARFAATGDFQDVTRLSDFVFRINLILLGLPVAILTVAGPELLAWITAGHYPEAGYLLMGFLLVLATQGMRDLLELMVQALEKNPILLWTNLLQSASLLIAVVLLPVVGLWGLVISNLAGTLAANAIVIARLRGLGYRLGWRLDLTAWIGLHCALSIAVGLAVEKGMGSPSMAVVCVVLTYAALLLLKPPLSRDETQVVTSLMRRRLVARPAEPKSTPSLGAVQD</sequence>
<organism evidence="7 8">
    <name type="scientific">Thiorhodococcus minor</name>
    <dbReference type="NCBI Taxonomy" id="57489"/>
    <lineage>
        <taxon>Bacteria</taxon>
        <taxon>Pseudomonadati</taxon>
        <taxon>Pseudomonadota</taxon>
        <taxon>Gammaproteobacteria</taxon>
        <taxon>Chromatiales</taxon>
        <taxon>Chromatiaceae</taxon>
        <taxon>Thiorhodococcus</taxon>
    </lineage>
</organism>
<feature type="transmembrane region" description="Helical" evidence="6">
    <location>
        <begin position="21"/>
        <end position="42"/>
    </location>
</feature>